<protein>
    <submittedName>
        <fullName evidence="2">Uncharacterized protein</fullName>
    </submittedName>
</protein>
<gene>
    <name evidence="2" type="ORF">T4C_13075</name>
</gene>
<accession>A0A0V1GRJ3</accession>
<proteinExistence type="predicted"/>
<sequence>MHRFFRAERCEVHTIDRICSFRFLCFAVAPIFPNNEALLLHHNSCAFISVVLTLWIPNYCTRFSDCALPFLFSNYSVLFAAWYYLLYIVYLALYPFPSQCNHAHVL</sequence>
<evidence type="ECO:0000256" key="1">
    <source>
        <dbReference type="SAM" id="Phobius"/>
    </source>
</evidence>
<organism evidence="2 3">
    <name type="scientific">Trichinella pseudospiralis</name>
    <name type="common">Parasitic roundworm</name>
    <dbReference type="NCBI Taxonomy" id="6337"/>
    <lineage>
        <taxon>Eukaryota</taxon>
        <taxon>Metazoa</taxon>
        <taxon>Ecdysozoa</taxon>
        <taxon>Nematoda</taxon>
        <taxon>Enoplea</taxon>
        <taxon>Dorylaimia</taxon>
        <taxon>Trichinellida</taxon>
        <taxon>Trichinellidae</taxon>
        <taxon>Trichinella</taxon>
    </lineage>
</organism>
<dbReference type="AlphaFoldDB" id="A0A0V1GRJ3"/>
<evidence type="ECO:0000313" key="2">
    <source>
        <dbReference type="EMBL" id="KRZ00813.1"/>
    </source>
</evidence>
<dbReference type="EMBL" id="JYDV01000984">
    <property type="protein sequence ID" value="KRZ00813.1"/>
    <property type="molecule type" value="Genomic_DNA"/>
</dbReference>
<keyword evidence="1" id="KW-0472">Membrane</keyword>
<name>A0A0V1GRJ3_TRIPS</name>
<keyword evidence="1" id="KW-0812">Transmembrane</keyword>
<keyword evidence="1" id="KW-1133">Transmembrane helix</keyword>
<feature type="transmembrane region" description="Helical" evidence="1">
    <location>
        <begin position="68"/>
        <end position="93"/>
    </location>
</feature>
<comment type="caution">
    <text evidence="2">The sequence shown here is derived from an EMBL/GenBank/DDBJ whole genome shotgun (WGS) entry which is preliminary data.</text>
</comment>
<evidence type="ECO:0000313" key="3">
    <source>
        <dbReference type="Proteomes" id="UP000054826"/>
    </source>
</evidence>
<dbReference type="Proteomes" id="UP000054826">
    <property type="component" value="Unassembled WGS sequence"/>
</dbReference>
<reference evidence="2 3" key="1">
    <citation type="submission" date="2015-01" db="EMBL/GenBank/DDBJ databases">
        <title>Evolution of Trichinella species and genotypes.</title>
        <authorList>
            <person name="Korhonen P.K."/>
            <person name="Edoardo P."/>
            <person name="Giuseppe L.R."/>
            <person name="Gasser R.B."/>
        </authorList>
    </citation>
    <scope>NUCLEOTIDE SEQUENCE [LARGE SCALE GENOMIC DNA]</scope>
    <source>
        <strain evidence="2">ISS176</strain>
    </source>
</reference>